<organism evidence="2 3">
    <name type="scientific">Thiomonas arsenitoxydans (strain DSM 22701 / CIP 110005 / 3As)</name>
    <dbReference type="NCBI Taxonomy" id="426114"/>
    <lineage>
        <taxon>Bacteria</taxon>
        <taxon>Pseudomonadati</taxon>
        <taxon>Pseudomonadota</taxon>
        <taxon>Betaproteobacteria</taxon>
        <taxon>Burkholderiales</taxon>
        <taxon>Thiomonas</taxon>
    </lineage>
</organism>
<feature type="compositionally biased region" description="Low complexity" evidence="1">
    <location>
        <begin position="671"/>
        <end position="681"/>
    </location>
</feature>
<dbReference type="InterPro" id="IPR000212">
    <property type="entry name" value="DNA_helicase_UvrD/REP"/>
</dbReference>
<proteinExistence type="predicted"/>
<dbReference type="GO" id="GO:0043138">
    <property type="term" value="F:3'-5' DNA helicase activity"/>
    <property type="evidence" value="ECO:0007669"/>
    <property type="project" value="TreeGrafter"/>
</dbReference>
<dbReference type="GO" id="GO:0003677">
    <property type="term" value="F:DNA binding"/>
    <property type="evidence" value="ECO:0007669"/>
    <property type="project" value="InterPro"/>
</dbReference>
<dbReference type="SUPFAM" id="SSF52540">
    <property type="entry name" value="P-loop containing nucleoside triphosphate hydrolases"/>
    <property type="match status" value="1"/>
</dbReference>
<feature type="compositionally biased region" description="Basic and acidic residues" evidence="1">
    <location>
        <begin position="636"/>
        <end position="657"/>
    </location>
</feature>
<accession>A0A8I1MVK0</accession>
<dbReference type="InterPro" id="IPR027417">
    <property type="entry name" value="P-loop_NTPase"/>
</dbReference>
<comment type="caution">
    <text evidence="2">The sequence shown here is derived from an EMBL/GenBank/DDBJ whole genome shotgun (WGS) entry which is preliminary data.</text>
</comment>
<dbReference type="Pfam" id="PF13245">
    <property type="entry name" value="AAA_19"/>
    <property type="match status" value="1"/>
</dbReference>
<dbReference type="Proteomes" id="UP000664800">
    <property type="component" value="Unassembled WGS sequence"/>
</dbReference>
<dbReference type="GO" id="GO:0031297">
    <property type="term" value="P:replication fork processing"/>
    <property type="evidence" value="ECO:0007669"/>
    <property type="project" value="TreeGrafter"/>
</dbReference>
<evidence type="ECO:0000313" key="2">
    <source>
        <dbReference type="EMBL" id="MBN8744536.1"/>
    </source>
</evidence>
<evidence type="ECO:0000256" key="1">
    <source>
        <dbReference type="SAM" id="MobiDB-lite"/>
    </source>
</evidence>
<protein>
    <submittedName>
        <fullName evidence="2">AAA family ATPase</fullName>
    </submittedName>
</protein>
<reference evidence="2" key="1">
    <citation type="submission" date="2021-02" db="EMBL/GenBank/DDBJ databases">
        <title>Thiocyanate and organic carbon inputs drive convergent selection for specific autotrophic Afipia and Thiobacillus strains within complex microbiomes.</title>
        <authorList>
            <person name="Huddy R.J."/>
            <person name="Sachdeva R."/>
            <person name="Kadzinga F."/>
            <person name="Kantor R.S."/>
            <person name="Harrison S.T.L."/>
            <person name="Banfield J.F."/>
        </authorList>
    </citation>
    <scope>NUCLEOTIDE SEQUENCE</scope>
    <source>
        <strain evidence="2">SCN18_13_7_16_R3_B_64_19</strain>
    </source>
</reference>
<name>A0A8I1MVK0_THIA3</name>
<sequence length="694" mass="75814">MNDQTKELPATAAASTPMTLDDAERKWKHLSDTALYKGVDEQRQEPYAGIYRMGRRGVTDTDLLQFLAETEHLRMSSYTAAETVALALRSDKITPRVEDFRIGQRDHAEAMERKATLPAAQVGTDQVHALPRSSKPTKPAAIVRAAISKTKGQLRPTDEQAAAVAAFATGASLKIIAGAGTGKTSTLKMAAESTGRSGVYLAFNTAMADEAKRRMPVNVRASTAHSMAFRAVDPGFRNKIGQRLPARMAAEAAGVRNPVELPGKNKEGEPLVISQAAAGYFMLDWVRRHCMGATPNIMPDSAPAARMLSVMGIAREDASPEDWKRARDLSKELLLPTEKLWARMSNPRDVFPATHDTYLKVWAASGPKIDADFILFDEAQDANALMLQIVEAQSAQKIFVGDPNQQIYAWRGAVNAMQSIQTEREARLTESFRFGPEVAEFANLALELCGSDMRLSGKAPAGREHGGAKPLSATICRTNAEIIEALLFRPDISRVHVAGGTTQIVGLLDGMRELRDTDRTSNPELMHFKSWTELAQHAQSESDDLSALFKLSKEGETIEGLSAMLRQTSAIARPDSHVLSTAHKCKGLEWADVHLAKDFRDPGHKRWSQEEANLLYVAGTRGMRSLSLDDRLAEKLGSKTSYREPGAKEPEQMKQQEKPAAPAGADKCPSPRRSGSRSTRGWPFPASKEAGHGL</sequence>
<dbReference type="RefSeq" id="WP_276730473.1">
    <property type="nucleotide sequence ID" value="NZ_JAFKMR010000018.1"/>
</dbReference>
<dbReference type="GO" id="GO:0000724">
    <property type="term" value="P:double-strand break repair via homologous recombination"/>
    <property type="evidence" value="ECO:0007669"/>
    <property type="project" value="TreeGrafter"/>
</dbReference>
<dbReference type="GO" id="GO:0005524">
    <property type="term" value="F:ATP binding"/>
    <property type="evidence" value="ECO:0007669"/>
    <property type="project" value="InterPro"/>
</dbReference>
<dbReference type="EMBL" id="JAFKMR010000018">
    <property type="protein sequence ID" value="MBN8744536.1"/>
    <property type="molecule type" value="Genomic_DNA"/>
</dbReference>
<evidence type="ECO:0000313" key="3">
    <source>
        <dbReference type="Proteomes" id="UP000664800"/>
    </source>
</evidence>
<feature type="region of interest" description="Disordered" evidence="1">
    <location>
        <begin position="636"/>
        <end position="694"/>
    </location>
</feature>
<dbReference type="Gene3D" id="3.40.50.300">
    <property type="entry name" value="P-loop containing nucleotide triphosphate hydrolases"/>
    <property type="match status" value="3"/>
</dbReference>
<gene>
    <name evidence="2" type="ORF">J0I24_09535</name>
</gene>
<dbReference type="PANTHER" id="PTHR11070:SF30">
    <property type="entry name" value="F-BOX DNA HELICASE 1"/>
    <property type="match status" value="1"/>
</dbReference>
<dbReference type="AlphaFoldDB" id="A0A8I1MVK0"/>
<dbReference type="PANTHER" id="PTHR11070">
    <property type="entry name" value="UVRD / RECB / PCRA DNA HELICASE FAMILY MEMBER"/>
    <property type="match status" value="1"/>
</dbReference>